<dbReference type="SUPFAM" id="SSF57850">
    <property type="entry name" value="RING/U-box"/>
    <property type="match status" value="1"/>
</dbReference>
<dbReference type="PROSITE" id="PS50089">
    <property type="entry name" value="ZF_RING_2"/>
    <property type="match status" value="1"/>
</dbReference>
<keyword evidence="2 4" id="KW-0863">Zinc-finger</keyword>
<keyword evidence="8" id="KW-1185">Reference proteome</keyword>
<dbReference type="Proteomes" id="UP001187315">
    <property type="component" value="Unassembled WGS sequence"/>
</dbReference>
<dbReference type="Pfam" id="PF24905">
    <property type="entry name" value="TTC3_9th"/>
    <property type="match status" value="1"/>
</dbReference>
<evidence type="ECO:0000313" key="8">
    <source>
        <dbReference type="Proteomes" id="UP001187315"/>
    </source>
</evidence>
<evidence type="ECO:0000259" key="6">
    <source>
        <dbReference type="PROSITE" id="PS50089"/>
    </source>
</evidence>
<evidence type="ECO:0000256" key="2">
    <source>
        <dbReference type="ARBA" id="ARBA00022771"/>
    </source>
</evidence>
<keyword evidence="1" id="KW-0479">Metal-binding</keyword>
<dbReference type="Gene3D" id="3.30.40.10">
    <property type="entry name" value="Zinc/RING finger domain, C3HC4 (zinc finger)"/>
    <property type="match status" value="1"/>
</dbReference>
<dbReference type="GO" id="GO:0004842">
    <property type="term" value="F:ubiquitin-protein transferase activity"/>
    <property type="evidence" value="ECO:0007669"/>
    <property type="project" value="TreeGrafter"/>
</dbReference>
<comment type="caution">
    <text evidence="7">The sequence shown here is derived from an EMBL/GenBank/DDBJ whole genome shotgun (WGS) entry which is preliminary data.</text>
</comment>
<evidence type="ECO:0000256" key="5">
    <source>
        <dbReference type="SAM" id="Coils"/>
    </source>
</evidence>
<keyword evidence="3" id="KW-0862">Zinc</keyword>
<evidence type="ECO:0000313" key="7">
    <source>
        <dbReference type="EMBL" id="KAK2816630.1"/>
    </source>
</evidence>
<sequence>MEPDIFDMIYEEDPTCLQYWELADGVWYTPFQFEVIPEVALNIPEVALNNQGMLNIMPINSETKDVQTDDWTQEKCVNTNDNWEHLMRVLVEQNNELTEECESLQKQQADEESEYKSQIENLKKLRDDKKRQHQALLDKIESVRLKLELNSSKTSRKNFSAKVEELTAEKDQKLEAVRRLNQELEELDGKLNMLTEEQKNEKLSWEQEIAALHQEAQRLSRQVEESNQAALKEERAALESERELAVSRVEDWIAEAERYLSSLRSDTSPKSKMQQNEWEKNVAMTRSRLGKLQSLYKDNLKQLLQGKELDSLPKVLPPLLPHIPMIDLLNFTTCPAIHPPVTQPQFHPARRHTPPPLSTHNPVAFAPHTLEQNMPPIRTPTMAYTHPTCTLPYTAVSAAPVSSMGSLAPGASVRNPTSQALPSNPQPAGKLDKLLEKLGTQFPQCTRAQIMGVLQQVKSERGTMAGMSVEDIKQQVEQKLSERLPPGPIAPPAGSRHSHRAQVQPALSTRPPVHVPSAHTFQARSPQAALHTMAAPSVRKLCLMCQNHVEPGTQYITHCPHTLHRECISVWLQSSKNNSCPFCPSK</sequence>
<feature type="domain" description="RING-type" evidence="6">
    <location>
        <begin position="542"/>
        <end position="583"/>
    </location>
</feature>
<dbReference type="GO" id="GO:0008270">
    <property type="term" value="F:zinc ion binding"/>
    <property type="evidence" value="ECO:0007669"/>
    <property type="project" value="UniProtKB-KW"/>
</dbReference>
<dbReference type="AlphaFoldDB" id="A0AA88LGT5"/>
<proteinExistence type="predicted"/>
<keyword evidence="5" id="KW-0175">Coiled coil</keyword>
<dbReference type="PANTHER" id="PTHR15727">
    <property type="entry name" value="RING FINGER PROTEIN 214"/>
    <property type="match status" value="1"/>
</dbReference>
<dbReference type="EMBL" id="JAVHJS010000025">
    <property type="protein sequence ID" value="KAK2816630.1"/>
    <property type="molecule type" value="Genomic_DNA"/>
</dbReference>
<dbReference type="InterPro" id="IPR001841">
    <property type="entry name" value="Znf_RING"/>
</dbReference>
<protein>
    <recommendedName>
        <fullName evidence="6">RING-type domain-containing protein</fullName>
    </recommendedName>
</protein>
<name>A0AA88LGT5_TACVA</name>
<gene>
    <name evidence="7" type="ORF">Q7C36_022901</name>
</gene>
<reference evidence="7" key="1">
    <citation type="submission" date="2023-08" db="EMBL/GenBank/DDBJ databases">
        <title>Pelteobagrus vachellii genome.</title>
        <authorList>
            <person name="Liu H."/>
        </authorList>
    </citation>
    <scope>NUCLEOTIDE SEQUENCE</scope>
    <source>
        <strain evidence="7">PRFRI_2022a</strain>
        <tissue evidence="7">Muscle</tissue>
    </source>
</reference>
<accession>A0AA88LGT5</accession>
<evidence type="ECO:0000256" key="1">
    <source>
        <dbReference type="ARBA" id="ARBA00022723"/>
    </source>
</evidence>
<feature type="coiled-coil region" evidence="5">
    <location>
        <begin position="80"/>
        <end position="248"/>
    </location>
</feature>
<dbReference type="InterPro" id="IPR056870">
    <property type="entry name" value="TTC3/DZIP3/RBM44-like_helical"/>
</dbReference>
<dbReference type="Pfam" id="PF13639">
    <property type="entry name" value="zf-RING_2"/>
    <property type="match status" value="1"/>
</dbReference>
<dbReference type="InterPro" id="IPR013083">
    <property type="entry name" value="Znf_RING/FYVE/PHD"/>
</dbReference>
<dbReference type="PANTHER" id="PTHR15727:SF3">
    <property type="entry name" value="RING FINGER PROTEIN 214"/>
    <property type="match status" value="1"/>
</dbReference>
<organism evidence="7 8">
    <name type="scientific">Tachysurus vachellii</name>
    <name type="common">Darkbarbel catfish</name>
    <name type="synonym">Pelteobagrus vachellii</name>
    <dbReference type="NCBI Taxonomy" id="175792"/>
    <lineage>
        <taxon>Eukaryota</taxon>
        <taxon>Metazoa</taxon>
        <taxon>Chordata</taxon>
        <taxon>Craniata</taxon>
        <taxon>Vertebrata</taxon>
        <taxon>Euteleostomi</taxon>
        <taxon>Actinopterygii</taxon>
        <taxon>Neopterygii</taxon>
        <taxon>Teleostei</taxon>
        <taxon>Ostariophysi</taxon>
        <taxon>Siluriformes</taxon>
        <taxon>Bagridae</taxon>
        <taxon>Tachysurus</taxon>
    </lineage>
</organism>
<evidence type="ECO:0000256" key="3">
    <source>
        <dbReference type="ARBA" id="ARBA00022833"/>
    </source>
</evidence>
<evidence type="ECO:0000256" key="4">
    <source>
        <dbReference type="PROSITE-ProRule" id="PRU00175"/>
    </source>
</evidence>